<organism evidence="2 3">
    <name type="scientific">Racocetra fulgida</name>
    <dbReference type="NCBI Taxonomy" id="60492"/>
    <lineage>
        <taxon>Eukaryota</taxon>
        <taxon>Fungi</taxon>
        <taxon>Fungi incertae sedis</taxon>
        <taxon>Mucoromycota</taxon>
        <taxon>Glomeromycotina</taxon>
        <taxon>Glomeromycetes</taxon>
        <taxon>Diversisporales</taxon>
        <taxon>Gigasporaceae</taxon>
        <taxon>Racocetra</taxon>
    </lineage>
</organism>
<feature type="non-terminal residue" evidence="2">
    <location>
        <position position="375"/>
    </location>
</feature>
<feature type="region of interest" description="Disordered" evidence="1">
    <location>
        <begin position="346"/>
        <end position="375"/>
    </location>
</feature>
<gene>
    <name evidence="2" type="ORF">RFULGI_LOCUS9232</name>
</gene>
<dbReference type="Proteomes" id="UP000789396">
    <property type="component" value="Unassembled WGS sequence"/>
</dbReference>
<comment type="caution">
    <text evidence="2">The sequence shown here is derived from an EMBL/GenBank/DDBJ whole genome shotgun (WGS) entry which is preliminary data.</text>
</comment>
<evidence type="ECO:0000313" key="3">
    <source>
        <dbReference type="Proteomes" id="UP000789396"/>
    </source>
</evidence>
<feature type="compositionally biased region" description="Acidic residues" evidence="1">
    <location>
        <begin position="364"/>
        <end position="375"/>
    </location>
</feature>
<reference evidence="2" key="1">
    <citation type="submission" date="2021-06" db="EMBL/GenBank/DDBJ databases">
        <authorList>
            <person name="Kallberg Y."/>
            <person name="Tangrot J."/>
            <person name="Rosling A."/>
        </authorList>
    </citation>
    <scope>NUCLEOTIDE SEQUENCE</scope>
    <source>
        <strain evidence="2">IN212</strain>
    </source>
</reference>
<feature type="non-terminal residue" evidence="2">
    <location>
        <position position="1"/>
    </location>
</feature>
<dbReference type="AlphaFoldDB" id="A0A9N9HA63"/>
<protein>
    <submittedName>
        <fullName evidence="2">13056_t:CDS:1</fullName>
    </submittedName>
</protein>
<name>A0A9N9HA63_9GLOM</name>
<accession>A0A9N9HA63</accession>
<feature type="compositionally biased region" description="Polar residues" evidence="1">
    <location>
        <begin position="352"/>
        <end position="362"/>
    </location>
</feature>
<evidence type="ECO:0000256" key="1">
    <source>
        <dbReference type="SAM" id="MobiDB-lite"/>
    </source>
</evidence>
<evidence type="ECO:0000313" key="2">
    <source>
        <dbReference type="EMBL" id="CAG8671095.1"/>
    </source>
</evidence>
<dbReference type="EMBL" id="CAJVPZ010016160">
    <property type="protein sequence ID" value="CAG8671095.1"/>
    <property type="molecule type" value="Genomic_DNA"/>
</dbReference>
<proteinExistence type="predicted"/>
<dbReference type="OrthoDB" id="2390482at2759"/>
<sequence length="375" mass="42540">YNTGFKNTSPGSFVLENDSILEMQSESVLNKPSSSKFVANKLVDDELIEDELVGTEVAECEYMDDEFAEDEPLEISENDSILEMQGKSVLNKPLSSEFVANKLVDDELIEDELVSTEVAECEYMNDKFVENKPLEILTQAFLSNETQESYEWVLQQTLDATSAEPRVIMIDMDPAMDIHKQMCKSVLYKCEKLDIDYAYKFDESDQNEFTEINCNQSPFISTSSQECQHNHVQSLIPSHHYNVQEVQVRYHLQKKMDYGRILGHFKKALNYSLEDDDQNNLDGLILSYIAKKEAMRGNKDRSAPIETQDSSCIKLSDGCVYHVDNIKDPAICRGKGRPPSKRLKAFNKETCKASSSKTQQASFEDVEGENTETGA</sequence>
<keyword evidence="3" id="KW-1185">Reference proteome</keyword>